<reference evidence="2" key="2">
    <citation type="journal article" date="2023" name="IMA Fungus">
        <title>Comparative genomic study of the Penicillium genus elucidates a diverse pangenome and 15 lateral gene transfer events.</title>
        <authorList>
            <person name="Petersen C."/>
            <person name="Sorensen T."/>
            <person name="Nielsen M.R."/>
            <person name="Sondergaard T.E."/>
            <person name="Sorensen J.L."/>
            <person name="Fitzpatrick D.A."/>
            <person name="Frisvad J.C."/>
            <person name="Nielsen K.L."/>
        </authorList>
    </citation>
    <scope>NUCLEOTIDE SEQUENCE</scope>
    <source>
        <strain evidence="2">IBT 16125</strain>
    </source>
</reference>
<feature type="region of interest" description="Disordered" evidence="1">
    <location>
        <begin position="1"/>
        <end position="55"/>
    </location>
</feature>
<organism evidence="2 3">
    <name type="scientific">Penicillium daleae</name>
    <dbReference type="NCBI Taxonomy" id="63821"/>
    <lineage>
        <taxon>Eukaryota</taxon>
        <taxon>Fungi</taxon>
        <taxon>Dikarya</taxon>
        <taxon>Ascomycota</taxon>
        <taxon>Pezizomycotina</taxon>
        <taxon>Eurotiomycetes</taxon>
        <taxon>Eurotiomycetidae</taxon>
        <taxon>Eurotiales</taxon>
        <taxon>Aspergillaceae</taxon>
        <taxon>Penicillium</taxon>
    </lineage>
</organism>
<evidence type="ECO:0000256" key="1">
    <source>
        <dbReference type="SAM" id="MobiDB-lite"/>
    </source>
</evidence>
<name>A0AAD6G683_9EURO</name>
<protein>
    <submittedName>
        <fullName evidence="2">Uncharacterized protein</fullName>
    </submittedName>
</protein>
<evidence type="ECO:0000313" key="3">
    <source>
        <dbReference type="Proteomes" id="UP001213681"/>
    </source>
</evidence>
<keyword evidence="3" id="KW-1185">Reference proteome</keyword>
<dbReference type="AlphaFoldDB" id="A0AAD6G683"/>
<dbReference type="Proteomes" id="UP001213681">
    <property type="component" value="Unassembled WGS sequence"/>
</dbReference>
<comment type="caution">
    <text evidence="2">The sequence shown here is derived from an EMBL/GenBank/DDBJ whole genome shotgun (WGS) entry which is preliminary data.</text>
</comment>
<dbReference type="GeneID" id="81595115"/>
<accession>A0AAD6G683</accession>
<dbReference type="RefSeq" id="XP_056768979.1">
    <property type="nucleotide sequence ID" value="XM_056904872.1"/>
</dbReference>
<gene>
    <name evidence="2" type="ORF">N7458_001489</name>
</gene>
<sequence>MVNSLSSTSGPVASAACSSSSKQFRFVKGATSQKRRRKEAKTRSTDQEDPSAATRDISLRATGQELENPGHHQNCDDFADFDSQEAFLSDNLALFASLFPNVVTAPAHDTGTPITLTPGFIDMLKMTPLTTTDSYTDPAVEEIPNMDPMPQSAIPGDSDPQNFQEAFSSHRRTDSRTSYATYLDEEQLLHIYDSEYCVLPLTGDIPGAEELCRKKLW</sequence>
<evidence type="ECO:0000313" key="2">
    <source>
        <dbReference type="EMBL" id="KAJ5459937.1"/>
    </source>
</evidence>
<proteinExistence type="predicted"/>
<feature type="compositionally biased region" description="Polar residues" evidence="1">
    <location>
        <begin position="1"/>
        <end position="23"/>
    </location>
</feature>
<reference evidence="2" key="1">
    <citation type="submission" date="2022-12" db="EMBL/GenBank/DDBJ databases">
        <authorList>
            <person name="Petersen C."/>
        </authorList>
    </citation>
    <scope>NUCLEOTIDE SEQUENCE</scope>
    <source>
        <strain evidence="2">IBT 16125</strain>
    </source>
</reference>
<dbReference type="EMBL" id="JAPVEA010000002">
    <property type="protein sequence ID" value="KAJ5459937.1"/>
    <property type="molecule type" value="Genomic_DNA"/>
</dbReference>